<evidence type="ECO:0000313" key="2">
    <source>
        <dbReference type="Proteomes" id="UP000824120"/>
    </source>
</evidence>
<dbReference type="OrthoDB" id="1740412at2759"/>
<name>A0A9J5WPV2_SOLCO</name>
<keyword evidence="2" id="KW-1185">Reference proteome</keyword>
<sequence>MPLCTLHNESRDHIFTFCVYGVEIWRIVQQWIQAKPIQSLSWDQHLTEVLRESNAIAKEIAFVCSARAPPRISALMSTFRFSCD</sequence>
<accession>A0A9J5WPV2</accession>
<organism evidence="1 2">
    <name type="scientific">Solanum commersonii</name>
    <name type="common">Commerson's wild potato</name>
    <name type="synonym">Commerson's nightshade</name>
    <dbReference type="NCBI Taxonomy" id="4109"/>
    <lineage>
        <taxon>Eukaryota</taxon>
        <taxon>Viridiplantae</taxon>
        <taxon>Streptophyta</taxon>
        <taxon>Embryophyta</taxon>
        <taxon>Tracheophyta</taxon>
        <taxon>Spermatophyta</taxon>
        <taxon>Magnoliopsida</taxon>
        <taxon>eudicotyledons</taxon>
        <taxon>Gunneridae</taxon>
        <taxon>Pentapetalae</taxon>
        <taxon>asterids</taxon>
        <taxon>lamiids</taxon>
        <taxon>Solanales</taxon>
        <taxon>Solanaceae</taxon>
        <taxon>Solanoideae</taxon>
        <taxon>Solaneae</taxon>
        <taxon>Solanum</taxon>
    </lineage>
</organism>
<dbReference type="EMBL" id="JACXVP010000011">
    <property type="protein sequence ID" value="KAG5577897.1"/>
    <property type="molecule type" value="Genomic_DNA"/>
</dbReference>
<evidence type="ECO:0000313" key="1">
    <source>
        <dbReference type="EMBL" id="KAG5577897.1"/>
    </source>
</evidence>
<dbReference type="Proteomes" id="UP000824120">
    <property type="component" value="Chromosome 11"/>
</dbReference>
<gene>
    <name evidence="1" type="ORF">H5410_058031</name>
</gene>
<dbReference type="AlphaFoldDB" id="A0A9J5WPV2"/>
<comment type="caution">
    <text evidence="1">The sequence shown here is derived from an EMBL/GenBank/DDBJ whole genome shotgun (WGS) entry which is preliminary data.</text>
</comment>
<protein>
    <submittedName>
        <fullName evidence="1">Uncharacterized protein</fullName>
    </submittedName>
</protein>
<reference evidence="1 2" key="1">
    <citation type="submission" date="2020-09" db="EMBL/GenBank/DDBJ databases">
        <title>De no assembly of potato wild relative species, Solanum commersonii.</title>
        <authorList>
            <person name="Cho K."/>
        </authorList>
    </citation>
    <scope>NUCLEOTIDE SEQUENCE [LARGE SCALE GENOMIC DNA]</scope>
    <source>
        <strain evidence="1">LZ3.2</strain>
        <tissue evidence="1">Leaf</tissue>
    </source>
</reference>
<proteinExistence type="predicted"/>